<feature type="domain" description="F-box" evidence="3">
    <location>
        <begin position="35"/>
        <end position="81"/>
    </location>
</feature>
<accession>A0A6A6R567</accession>
<dbReference type="EMBL" id="MU004184">
    <property type="protein sequence ID" value="KAF2499542.1"/>
    <property type="molecule type" value="Genomic_DNA"/>
</dbReference>
<feature type="region of interest" description="Disordered" evidence="2">
    <location>
        <begin position="537"/>
        <end position="575"/>
    </location>
</feature>
<dbReference type="PANTHER" id="PTHR12100">
    <property type="entry name" value="SEC10"/>
    <property type="match status" value="1"/>
</dbReference>
<dbReference type="Pfam" id="PF07393">
    <property type="entry name" value="Sec10_HB"/>
    <property type="match status" value="1"/>
</dbReference>
<protein>
    <submittedName>
        <fullName evidence="4">Secretion pathway protein Sls2/Rcy1</fullName>
    </submittedName>
</protein>
<organism evidence="4 5">
    <name type="scientific">Lophium mytilinum</name>
    <dbReference type="NCBI Taxonomy" id="390894"/>
    <lineage>
        <taxon>Eukaryota</taxon>
        <taxon>Fungi</taxon>
        <taxon>Dikarya</taxon>
        <taxon>Ascomycota</taxon>
        <taxon>Pezizomycotina</taxon>
        <taxon>Dothideomycetes</taxon>
        <taxon>Pleosporomycetidae</taxon>
        <taxon>Mytilinidiales</taxon>
        <taxon>Mytilinidiaceae</taxon>
        <taxon>Lophium</taxon>
    </lineage>
</organism>
<dbReference type="InterPro" id="IPR009976">
    <property type="entry name" value="Sec10-like"/>
</dbReference>
<keyword evidence="1" id="KW-0175">Coiled coil</keyword>
<dbReference type="InterPro" id="IPR048627">
    <property type="entry name" value="Sec10_HB"/>
</dbReference>
<dbReference type="PANTHER" id="PTHR12100:SF1">
    <property type="entry name" value="RECYCLIN-1"/>
    <property type="match status" value="1"/>
</dbReference>
<dbReference type="SUPFAM" id="SSF81383">
    <property type="entry name" value="F-box domain"/>
    <property type="match status" value="1"/>
</dbReference>
<keyword evidence="5" id="KW-1185">Reference proteome</keyword>
<name>A0A6A6R567_9PEZI</name>
<dbReference type="PROSITE" id="PS50181">
    <property type="entry name" value="FBOX"/>
    <property type="match status" value="1"/>
</dbReference>
<dbReference type="GO" id="GO:0000145">
    <property type="term" value="C:exocyst"/>
    <property type="evidence" value="ECO:0007669"/>
    <property type="project" value="TreeGrafter"/>
</dbReference>
<evidence type="ECO:0000256" key="2">
    <source>
        <dbReference type="SAM" id="MobiDB-lite"/>
    </source>
</evidence>
<proteinExistence type="predicted"/>
<dbReference type="SMART" id="SM00256">
    <property type="entry name" value="FBOX"/>
    <property type="match status" value="1"/>
</dbReference>
<dbReference type="GO" id="GO:0006893">
    <property type="term" value="P:Golgi to plasma membrane transport"/>
    <property type="evidence" value="ECO:0007669"/>
    <property type="project" value="TreeGrafter"/>
</dbReference>
<dbReference type="InterPro" id="IPR001810">
    <property type="entry name" value="F-box_dom"/>
</dbReference>
<dbReference type="Gene3D" id="1.20.1280.50">
    <property type="match status" value="1"/>
</dbReference>
<dbReference type="Pfam" id="PF12937">
    <property type="entry name" value="F-box-like"/>
    <property type="match status" value="1"/>
</dbReference>
<evidence type="ECO:0000259" key="3">
    <source>
        <dbReference type="PROSITE" id="PS50181"/>
    </source>
</evidence>
<evidence type="ECO:0000256" key="1">
    <source>
        <dbReference type="SAM" id="Coils"/>
    </source>
</evidence>
<reference evidence="4" key="1">
    <citation type="journal article" date="2020" name="Stud. Mycol.">
        <title>101 Dothideomycetes genomes: a test case for predicting lifestyles and emergence of pathogens.</title>
        <authorList>
            <person name="Haridas S."/>
            <person name="Albert R."/>
            <person name="Binder M."/>
            <person name="Bloem J."/>
            <person name="Labutti K."/>
            <person name="Salamov A."/>
            <person name="Andreopoulos B."/>
            <person name="Baker S."/>
            <person name="Barry K."/>
            <person name="Bills G."/>
            <person name="Bluhm B."/>
            <person name="Cannon C."/>
            <person name="Castanera R."/>
            <person name="Culley D."/>
            <person name="Daum C."/>
            <person name="Ezra D."/>
            <person name="Gonzalez J."/>
            <person name="Henrissat B."/>
            <person name="Kuo A."/>
            <person name="Liang C."/>
            <person name="Lipzen A."/>
            <person name="Lutzoni F."/>
            <person name="Magnuson J."/>
            <person name="Mondo S."/>
            <person name="Nolan M."/>
            <person name="Ohm R."/>
            <person name="Pangilinan J."/>
            <person name="Park H.-J."/>
            <person name="Ramirez L."/>
            <person name="Alfaro M."/>
            <person name="Sun H."/>
            <person name="Tritt A."/>
            <person name="Yoshinaga Y."/>
            <person name="Zwiers L.-H."/>
            <person name="Turgeon B."/>
            <person name="Goodwin S."/>
            <person name="Spatafora J."/>
            <person name="Crous P."/>
            <person name="Grigoriev I."/>
        </authorList>
    </citation>
    <scope>NUCLEOTIDE SEQUENCE</scope>
    <source>
        <strain evidence="4">CBS 269.34</strain>
    </source>
</reference>
<evidence type="ECO:0000313" key="5">
    <source>
        <dbReference type="Proteomes" id="UP000799750"/>
    </source>
</evidence>
<dbReference type="InterPro" id="IPR036047">
    <property type="entry name" value="F-box-like_dom_sf"/>
</dbReference>
<dbReference type="OrthoDB" id="5554140at2759"/>
<sequence>MSNQSPTMSSFKRAPVSGEHPRQHVLASLRATQIVESKPVLPAELIATILDYLPISDLFRFARTSRRMQEMVYDDTRWIQRLKSMNCWNETEARQRFEEAMRRKMEAQRAKEAEEARRTGVGLNGSVNGIAGGGVEEPKKSITLFDAGWEEEKQRMSLDRSSARPRASTLDRGFDAMTLSPSGTSAPGQSFSLDPNLALKVLTKVRSIRGHARQEYGKIYGALAPYYFDLARSRSHTDPVLFRTYRDPEQQAQMLSQLKTFAKSDFAQGWSRREEKLESMIGIFENAVLREFEQGYESNDVDGRMKRYAHVLVTLNGGTAGIDSFIHNHPLMIDKEKLGNPTDCLKDTAPGHISLQPSHDFFRELATSLNEQAEIIDRVFPPTVDALLPFLDRVGEDIVSEYVTTLFDEAHDTSIEVYLKAVAGVFSQGLQFAHSLKGTKGSKANFQQEVLRIVSRTFEPHVDLYLSEELDFFKRKSELEVEVWEKRLSDEEQSTESAFMANVNRQAVKRDFLSSFRKVVMMPVNVVSTIPTPFGASKPVTAPAIPNGDSLEPPASRSGTPAPGERSTSPRLEAPNTELAAKAAIMNSRLEGIRSLFSIEVALNLIHMAKSSLERAALFVKLGGQSGEESREQCENIFISLLQILGQRHIRTGFDKAVNHLSAYNPREVADHAQQGVEPLVTFLELVNVGDLIQQMVDVFYLQELVAPRLTDRDDFLSVAVKEKKRFEQMLDERVAAGLNKGIDVLMDEVEYICATTQLPTDFNPSPGPDGVVQMQDIGASHTATKIVDLVSSHTSMLVGSTDKNMLDVFNQEVGLRLFAALCKHLKRQRISVDGAIKLISDMNAYHAYIATLRNKSLTQYFSALRELSQIYLISPEHAKEIATIIADSDRYYGIFRAEEVYEFAERRADWFAVKRAVERAMYGFGCIVM</sequence>
<dbReference type="GO" id="GO:0006887">
    <property type="term" value="P:exocytosis"/>
    <property type="evidence" value="ECO:0007669"/>
    <property type="project" value="TreeGrafter"/>
</dbReference>
<dbReference type="Proteomes" id="UP000799750">
    <property type="component" value="Unassembled WGS sequence"/>
</dbReference>
<feature type="coiled-coil region" evidence="1">
    <location>
        <begin position="90"/>
        <end position="117"/>
    </location>
</feature>
<dbReference type="AlphaFoldDB" id="A0A6A6R567"/>
<gene>
    <name evidence="4" type="ORF">BU16DRAFT_275143</name>
</gene>
<evidence type="ECO:0000313" key="4">
    <source>
        <dbReference type="EMBL" id="KAF2499542.1"/>
    </source>
</evidence>